<dbReference type="Pfam" id="PF00474">
    <property type="entry name" value="SSF"/>
    <property type="match status" value="1"/>
</dbReference>
<evidence type="ECO:0000256" key="3">
    <source>
        <dbReference type="ARBA" id="ARBA00022448"/>
    </source>
</evidence>
<dbReference type="InterPro" id="IPR038377">
    <property type="entry name" value="Na/Glc_symporter_sf"/>
</dbReference>
<dbReference type="RefSeq" id="WP_282198229.1">
    <property type="nucleotide sequence ID" value="NZ_BOQE01000001.1"/>
</dbReference>
<dbReference type="InterPro" id="IPR050277">
    <property type="entry name" value="Sodium:Solute_Symporter"/>
</dbReference>
<keyword evidence="8 10" id="KW-0472">Membrane</keyword>
<protein>
    <submittedName>
        <fullName evidence="11">Cation acetate symporter</fullName>
    </submittedName>
</protein>
<accession>A0AAV4LBE0</accession>
<comment type="similarity">
    <text evidence="2 9">Belongs to the sodium:solute symporter (SSF) (TC 2.A.21) family.</text>
</comment>
<feature type="transmembrane region" description="Helical" evidence="10">
    <location>
        <begin position="155"/>
        <end position="175"/>
    </location>
</feature>
<feature type="transmembrane region" description="Helical" evidence="10">
    <location>
        <begin position="394"/>
        <end position="419"/>
    </location>
</feature>
<dbReference type="PANTHER" id="PTHR48086:SF6">
    <property type="entry name" value="CATION_ACETATE SYMPORTER ACTP"/>
    <property type="match status" value="1"/>
</dbReference>
<dbReference type="EMBL" id="BOQE01000001">
    <property type="protein sequence ID" value="GIM44983.1"/>
    <property type="molecule type" value="Genomic_DNA"/>
</dbReference>
<evidence type="ECO:0000256" key="8">
    <source>
        <dbReference type="ARBA" id="ARBA00023136"/>
    </source>
</evidence>
<evidence type="ECO:0000256" key="1">
    <source>
        <dbReference type="ARBA" id="ARBA00004651"/>
    </source>
</evidence>
<keyword evidence="4" id="KW-1003">Cell membrane</keyword>
<feature type="transmembrane region" description="Helical" evidence="10">
    <location>
        <begin position="6"/>
        <end position="24"/>
    </location>
</feature>
<dbReference type="InterPro" id="IPR001734">
    <property type="entry name" value="Na/solute_symporter"/>
</dbReference>
<keyword evidence="6" id="KW-0769">Symport</keyword>
<evidence type="ECO:0000313" key="12">
    <source>
        <dbReference type="Proteomes" id="UP001057291"/>
    </source>
</evidence>
<evidence type="ECO:0000256" key="2">
    <source>
        <dbReference type="ARBA" id="ARBA00006434"/>
    </source>
</evidence>
<evidence type="ECO:0000256" key="10">
    <source>
        <dbReference type="SAM" id="Phobius"/>
    </source>
</evidence>
<sequence length="505" mass="53997">MNAIALLFFVLVLAMTFVITWWASRRNKSISQFYTAGGGITAGQNGWAIAGDYLSGASLLGIVGAISLNGFSGFYYSIGFLVAYLVVLYIVAEPLRNLGKFTLADALTSRFNVQSVRAAAALNTIVISTFYLITQIVGAGTIIKLLLGWDFTTSVIVIGILMTVYVTFGGMLATTWVQVIKAVLLVFGSLVLTLMVLYRFHFNPMLFFDTVKEKLGNQLLLPPPPSTLVAGLDTLSFNLALVLGTAGLPHILIRFFTVPDAPAARKSVVYATFIIGSFYLMTPILGYGAALLVGKEAIVQANAAGNLAAPLLGRFLGGDIFMAFILVIAFISILAVIAGLVIAATSAFAHDFYSHVFRKGMISEKEQIRVARYASVVMSLLAILLASGLQKVNIAYLVSLTFSVAASANLPVIMLTLFWRNFNTRGAVWGMVGGLVSTIGLLLISPNVMGKSSAIFPLSNTALVSVPLGFLFAYLGTKLSAQKEDGNFEEILVRANTGINASEAR</sequence>
<evidence type="ECO:0000256" key="5">
    <source>
        <dbReference type="ARBA" id="ARBA00022692"/>
    </source>
</evidence>
<comment type="caution">
    <text evidence="11">The sequence shown here is derived from an EMBL/GenBank/DDBJ whole genome shotgun (WGS) entry which is preliminary data.</text>
</comment>
<dbReference type="GO" id="GO:0015293">
    <property type="term" value="F:symporter activity"/>
    <property type="evidence" value="ECO:0007669"/>
    <property type="project" value="UniProtKB-KW"/>
</dbReference>
<reference evidence="11" key="1">
    <citation type="journal article" date="2023" name="Int. J. Syst. Evol. Microbiol.">
        <title>Collibacillus ludicampi gen. nov., sp. nov., a new soil bacterium of the family Alicyclobacillaceae.</title>
        <authorList>
            <person name="Jojima T."/>
            <person name="Ioku Y."/>
            <person name="Fukuta Y."/>
            <person name="Shirasaka N."/>
            <person name="Matsumura Y."/>
            <person name="Mori M."/>
        </authorList>
    </citation>
    <scope>NUCLEOTIDE SEQUENCE</scope>
    <source>
        <strain evidence="11">TP075</strain>
    </source>
</reference>
<gene>
    <name evidence="11" type="ORF">DNHGIG_05320</name>
</gene>
<evidence type="ECO:0000256" key="4">
    <source>
        <dbReference type="ARBA" id="ARBA00022475"/>
    </source>
</evidence>
<dbReference type="AlphaFoldDB" id="A0AAV4LBE0"/>
<feature type="transmembrane region" description="Helical" evidence="10">
    <location>
        <begin position="235"/>
        <end position="256"/>
    </location>
</feature>
<keyword evidence="5 10" id="KW-0812">Transmembrane</keyword>
<dbReference type="PROSITE" id="PS50283">
    <property type="entry name" value="NA_SOLUT_SYMP_3"/>
    <property type="match status" value="1"/>
</dbReference>
<feature type="transmembrane region" description="Helical" evidence="10">
    <location>
        <begin position="370"/>
        <end position="388"/>
    </location>
</feature>
<feature type="transmembrane region" description="Helical" evidence="10">
    <location>
        <begin position="268"/>
        <end position="290"/>
    </location>
</feature>
<evidence type="ECO:0000256" key="9">
    <source>
        <dbReference type="RuleBase" id="RU362091"/>
    </source>
</evidence>
<feature type="transmembrane region" description="Helical" evidence="10">
    <location>
        <begin position="74"/>
        <end position="92"/>
    </location>
</feature>
<name>A0AAV4LBE0_9BACL</name>
<feature type="transmembrane region" description="Helical" evidence="10">
    <location>
        <begin position="182"/>
        <end position="200"/>
    </location>
</feature>
<feature type="transmembrane region" description="Helical" evidence="10">
    <location>
        <begin position="45"/>
        <end position="68"/>
    </location>
</feature>
<dbReference type="GO" id="GO:0006847">
    <property type="term" value="P:plasma membrane acetate transport"/>
    <property type="evidence" value="ECO:0007669"/>
    <property type="project" value="TreeGrafter"/>
</dbReference>
<dbReference type="CDD" id="cd11480">
    <property type="entry name" value="SLC5sbd_u4"/>
    <property type="match status" value="1"/>
</dbReference>
<keyword evidence="7 10" id="KW-1133">Transmembrane helix</keyword>
<dbReference type="Proteomes" id="UP001057291">
    <property type="component" value="Unassembled WGS sequence"/>
</dbReference>
<dbReference type="GO" id="GO:0005886">
    <property type="term" value="C:plasma membrane"/>
    <property type="evidence" value="ECO:0007669"/>
    <property type="project" value="UniProtKB-SubCell"/>
</dbReference>
<proteinExistence type="inferred from homology"/>
<keyword evidence="12" id="KW-1185">Reference proteome</keyword>
<feature type="transmembrane region" description="Helical" evidence="10">
    <location>
        <begin position="320"/>
        <end position="349"/>
    </location>
</feature>
<dbReference type="GO" id="GO:0015123">
    <property type="term" value="F:acetate transmembrane transporter activity"/>
    <property type="evidence" value="ECO:0007669"/>
    <property type="project" value="TreeGrafter"/>
</dbReference>
<dbReference type="Gene3D" id="1.20.1730.10">
    <property type="entry name" value="Sodium/glucose cotransporter"/>
    <property type="match status" value="1"/>
</dbReference>
<evidence type="ECO:0000256" key="6">
    <source>
        <dbReference type="ARBA" id="ARBA00022847"/>
    </source>
</evidence>
<dbReference type="PANTHER" id="PTHR48086">
    <property type="entry name" value="SODIUM/PROLINE SYMPORTER-RELATED"/>
    <property type="match status" value="1"/>
</dbReference>
<organism evidence="11 12">
    <name type="scientific">Collibacillus ludicampi</name>
    <dbReference type="NCBI Taxonomy" id="2771369"/>
    <lineage>
        <taxon>Bacteria</taxon>
        <taxon>Bacillati</taxon>
        <taxon>Bacillota</taxon>
        <taxon>Bacilli</taxon>
        <taxon>Bacillales</taxon>
        <taxon>Alicyclobacillaceae</taxon>
        <taxon>Collibacillus</taxon>
    </lineage>
</organism>
<dbReference type="NCBIfam" id="TIGR00813">
    <property type="entry name" value="sss"/>
    <property type="match status" value="1"/>
</dbReference>
<feature type="transmembrane region" description="Helical" evidence="10">
    <location>
        <begin position="454"/>
        <end position="475"/>
    </location>
</feature>
<feature type="transmembrane region" description="Helical" evidence="10">
    <location>
        <begin position="120"/>
        <end position="143"/>
    </location>
</feature>
<comment type="subcellular location">
    <subcellularLocation>
        <location evidence="1">Cell membrane</location>
        <topology evidence="1">Multi-pass membrane protein</topology>
    </subcellularLocation>
</comment>
<evidence type="ECO:0000256" key="7">
    <source>
        <dbReference type="ARBA" id="ARBA00022989"/>
    </source>
</evidence>
<evidence type="ECO:0000313" key="11">
    <source>
        <dbReference type="EMBL" id="GIM44983.1"/>
    </source>
</evidence>
<feature type="transmembrane region" description="Helical" evidence="10">
    <location>
        <begin position="426"/>
        <end position="448"/>
    </location>
</feature>
<keyword evidence="3" id="KW-0813">Transport</keyword>